<dbReference type="OrthoDB" id="20872at2759"/>
<dbReference type="PROSITE" id="PS50297">
    <property type="entry name" value="ANK_REP_REGION"/>
    <property type="match status" value="2"/>
</dbReference>
<feature type="repeat" description="ANK" evidence="3">
    <location>
        <begin position="408"/>
        <end position="441"/>
    </location>
</feature>
<dbReference type="Proteomes" id="UP000001542">
    <property type="component" value="Unassembled WGS sequence"/>
</dbReference>
<feature type="repeat" description="ANK" evidence="3">
    <location>
        <begin position="374"/>
        <end position="407"/>
    </location>
</feature>
<reference evidence="4" key="2">
    <citation type="journal article" date="2007" name="Science">
        <title>Draft genome sequence of the sexually transmitted pathogen Trichomonas vaginalis.</title>
        <authorList>
            <person name="Carlton J.M."/>
            <person name="Hirt R.P."/>
            <person name="Silva J.C."/>
            <person name="Delcher A.L."/>
            <person name="Schatz M."/>
            <person name="Zhao Q."/>
            <person name="Wortman J.R."/>
            <person name="Bidwell S.L."/>
            <person name="Alsmark U.C.M."/>
            <person name="Besteiro S."/>
            <person name="Sicheritz-Ponten T."/>
            <person name="Noel C.J."/>
            <person name="Dacks J.B."/>
            <person name="Foster P.G."/>
            <person name="Simillion C."/>
            <person name="Van de Peer Y."/>
            <person name="Miranda-Saavedra D."/>
            <person name="Barton G.J."/>
            <person name="Westrop G.D."/>
            <person name="Mueller S."/>
            <person name="Dessi D."/>
            <person name="Fiori P.L."/>
            <person name="Ren Q."/>
            <person name="Paulsen I."/>
            <person name="Zhang H."/>
            <person name="Bastida-Corcuera F.D."/>
            <person name="Simoes-Barbosa A."/>
            <person name="Brown M.T."/>
            <person name="Hayes R.D."/>
            <person name="Mukherjee M."/>
            <person name="Okumura C.Y."/>
            <person name="Schneider R."/>
            <person name="Smith A.J."/>
            <person name="Vanacova S."/>
            <person name="Villalvazo M."/>
            <person name="Haas B.J."/>
            <person name="Pertea M."/>
            <person name="Feldblyum T.V."/>
            <person name="Utterback T.R."/>
            <person name="Shu C.L."/>
            <person name="Osoegawa K."/>
            <person name="de Jong P.J."/>
            <person name="Hrdy I."/>
            <person name="Horvathova L."/>
            <person name="Zubacova Z."/>
            <person name="Dolezal P."/>
            <person name="Malik S.B."/>
            <person name="Logsdon J.M. Jr."/>
            <person name="Henze K."/>
            <person name="Gupta A."/>
            <person name="Wang C.C."/>
            <person name="Dunne R.L."/>
            <person name="Upcroft J.A."/>
            <person name="Upcroft P."/>
            <person name="White O."/>
            <person name="Salzberg S.L."/>
            <person name="Tang P."/>
            <person name="Chiu C.-H."/>
            <person name="Lee Y.-S."/>
            <person name="Embley T.M."/>
            <person name="Coombs G.H."/>
            <person name="Mottram J.C."/>
            <person name="Tachezy J."/>
            <person name="Fraser-Liggett C.M."/>
            <person name="Johnson P.J."/>
        </authorList>
    </citation>
    <scope>NUCLEOTIDE SEQUENCE [LARGE SCALE GENOMIC DNA]</scope>
    <source>
        <strain evidence="4">G3</strain>
    </source>
</reference>
<dbReference type="EMBL" id="DS114261">
    <property type="protein sequence ID" value="EAX88829.1"/>
    <property type="molecule type" value="Genomic_DNA"/>
</dbReference>
<dbReference type="SMART" id="SM00248">
    <property type="entry name" value="ANK"/>
    <property type="match status" value="4"/>
</dbReference>
<dbReference type="SUPFAM" id="SSF48403">
    <property type="entry name" value="Ankyrin repeat"/>
    <property type="match status" value="1"/>
</dbReference>
<dbReference type="PANTHER" id="PTHR24198">
    <property type="entry name" value="ANKYRIN REPEAT AND PROTEIN KINASE DOMAIN-CONTAINING PROTEIN"/>
    <property type="match status" value="1"/>
</dbReference>
<evidence type="ECO:0000256" key="2">
    <source>
        <dbReference type="ARBA" id="ARBA00023043"/>
    </source>
</evidence>
<accession>A2G1Z4</accession>
<keyword evidence="2 3" id="KW-0040">ANK repeat</keyword>
<dbReference type="KEGG" id="tva:4746488"/>
<protein>
    <submittedName>
        <fullName evidence="4">Uncharacterized protein</fullName>
    </submittedName>
</protein>
<dbReference type="AlphaFoldDB" id="A2G1Z4"/>
<dbReference type="SUPFAM" id="SSF48371">
    <property type="entry name" value="ARM repeat"/>
    <property type="match status" value="1"/>
</dbReference>
<sequence length="452" mass="52536">MDPKDDRSFIGKEEILPLQKILLQYKKDNLDETVEEIRQTEFLRSMAGLRTLVKEIAELFMMRPKMAEEIARLCVEINMHSTAFKNVLLNKLFHPARRNFDKISNYKLLLELFYLKFFSMDELKAYISKFPKKYENQYFLLLVTFIRELFNDNRENSNHLLEEVSKMQYLSPSSKTFFKETLIDYWKGKYQYNADRYFPISQIVRHGYLEGTVPYMIKYDQVSKFEEYLYRNPIDLNETIKPSLFEPLELASHEPSLISFAALYNSENMFNFLVSKKVTVRKKDSIGTNLQQFTAAGLCQAAKKWLVLHRDPWNDTLIQATLSRQEEMFDFIANQSASQDIDHVLFTAAEYNNLHALEYCISHGGNCMICDNVDNQTPLHKAAENGHSVICSVLLEQSTVDPNAKDIRGRTPLHLAAEFGHIDIVRKLLKTPTVDPNIKDEYGNTALDLAQP</sequence>
<dbReference type="RefSeq" id="XP_001301759.1">
    <property type="nucleotide sequence ID" value="XM_001301758.1"/>
</dbReference>
<keyword evidence="1" id="KW-0677">Repeat</keyword>
<dbReference type="SMR" id="A2G1Z4"/>
<dbReference type="VEuPathDB" id="TrichDB:TVAG_025970"/>
<dbReference type="InterPro" id="IPR002110">
    <property type="entry name" value="Ankyrin_rpt"/>
</dbReference>
<dbReference type="InterPro" id="IPR016024">
    <property type="entry name" value="ARM-type_fold"/>
</dbReference>
<dbReference type="STRING" id="5722.A2G1Z4"/>
<gene>
    <name evidence="4" type="ORF">TVAG_025970</name>
</gene>
<evidence type="ECO:0000256" key="1">
    <source>
        <dbReference type="ARBA" id="ARBA00022737"/>
    </source>
</evidence>
<dbReference type="InParanoid" id="A2G1Z4"/>
<dbReference type="Pfam" id="PF12796">
    <property type="entry name" value="Ank_2"/>
    <property type="match status" value="1"/>
</dbReference>
<dbReference type="eggNOG" id="KOG4177">
    <property type="taxonomic scope" value="Eukaryota"/>
</dbReference>
<dbReference type="PANTHER" id="PTHR24198:SF165">
    <property type="entry name" value="ANKYRIN REPEAT-CONTAINING PROTEIN-RELATED"/>
    <property type="match status" value="1"/>
</dbReference>
<reference evidence="4" key="1">
    <citation type="submission" date="2006-10" db="EMBL/GenBank/DDBJ databases">
        <authorList>
            <person name="Amadeo P."/>
            <person name="Zhao Q."/>
            <person name="Wortman J."/>
            <person name="Fraser-Liggett C."/>
            <person name="Carlton J."/>
        </authorList>
    </citation>
    <scope>NUCLEOTIDE SEQUENCE</scope>
    <source>
        <strain evidence="4">G3</strain>
    </source>
</reference>
<keyword evidence="5" id="KW-1185">Reference proteome</keyword>
<name>A2G1Z4_TRIV3</name>
<evidence type="ECO:0000256" key="3">
    <source>
        <dbReference type="PROSITE-ProRule" id="PRU00023"/>
    </source>
</evidence>
<dbReference type="Gene3D" id="1.25.40.20">
    <property type="entry name" value="Ankyrin repeat-containing domain"/>
    <property type="match status" value="1"/>
</dbReference>
<evidence type="ECO:0000313" key="4">
    <source>
        <dbReference type="EMBL" id="EAX88829.1"/>
    </source>
</evidence>
<dbReference type="InterPro" id="IPR036770">
    <property type="entry name" value="Ankyrin_rpt-contain_sf"/>
</dbReference>
<dbReference type="PROSITE" id="PS50088">
    <property type="entry name" value="ANK_REPEAT"/>
    <property type="match status" value="2"/>
</dbReference>
<evidence type="ECO:0000313" key="5">
    <source>
        <dbReference type="Proteomes" id="UP000001542"/>
    </source>
</evidence>
<proteinExistence type="predicted"/>
<dbReference type="VEuPathDB" id="TrichDB:TVAGG3_0355110"/>
<organism evidence="4 5">
    <name type="scientific">Trichomonas vaginalis (strain ATCC PRA-98 / G3)</name>
    <dbReference type="NCBI Taxonomy" id="412133"/>
    <lineage>
        <taxon>Eukaryota</taxon>
        <taxon>Metamonada</taxon>
        <taxon>Parabasalia</taxon>
        <taxon>Trichomonadida</taxon>
        <taxon>Trichomonadidae</taxon>
        <taxon>Trichomonas</taxon>
    </lineage>
</organism>